<keyword evidence="2" id="KW-1185">Reference proteome</keyword>
<protein>
    <submittedName>
        <fullName evidence="1">Uncharacterized protein</fullName>
    </submittedName>
</protein>
<accession>A0AAV9FEX8</accession>
<reference evidence="1" key="2">
    <citation type="submission" date="2023-06" db="EMBL/GenBank/DDBJ databases">
        <authorList>
            <person name="Ma L."/>
            <person name="Liu K.-W."/>
            <person name="Li Z."/>
            <person name="Hsiao Y.-Y."/>
            <person name="Qi Y."/>
            <person name="Fu T."/>
            <person name="Tang G."/>
            <person name="Zhang D."/>
            <person name="Sun W.-H."/>
            <person name="Liu D.-K."/>
            <person name="Li Y."/>
            <person name="Chen G.-Z."/>
            <person name="Liu X.-D."/>
            <person name="Liao X.-Y."/>
            <person name="Jiang Y.-T."/>
            <person name="Yu X."/>
            <person name="Hao Y."/>
            <person name="Huang J."/>
            <person name="Zhao X.-W."/>
            <person name="Ke S."/>
            <person name="Chen Y.-Y."/>
            <person name="Wu W.-L."/>
            <person name="Hsu J.-L."/>
            <person name="Lin Y.-F."/>
            <person name="Huang M.-D."/>
            <person name="Li C.-Y."/>
            <person name="Huang L."/>
            <person name="Wang Z.-W."/>
            <person name="Zhao X."/>
            <person name="Zhong W.-Y."/>
            <person name="Peng D.-H."/>
            <person name="Ahmad S."/>
            <person name="Lan S."/>
            <person name="Zhang J.-S."/>
            <person name="Tsai W.-C."/>
            <person name="Van De Peer Y."/>
            <person name="Liu Z.-J."/>
        </authorList>
    </citation>
    <scope>NUCLEOTIDE SEQUENCE</scope>
    <source>
        <strain evidence="1">CP</strain>
        <tissue evidence="1">Leaves</tissue>
    </source>
</reference>
<sequence>MGGGFSRSRRQMMFGTGFGHFTTSISQPQAEVHESMTLDDVKDKEPDFFAMVTDVLKRAEIDFGCLKVMLSRIQAIEERVTKVEGRQERVGEYKEGAAVLFWKVKGASSYWVVKLSRVVRYDEVVEYIELLELLGHHEISPELADKVVWRPALVAGFTVKSGYVWLSREKPPLLSTAAKNNEGGLVDIQN</sequence>
<proteinExistence type="predicted"/>
<reference evidence="1" key="1">
    <citation type="journal article" date="2023" name="Nat. Commun.">
        <title>Diploid and tetraploid genomes of Acorus and the evolution of monocots.</title>
        <authorList>
            <person name="Ma L."/>
            <person name="Liu K.W."/>
            <person name="Li Z."/>
            <person name="Hsiao Y.Y."/>
            <person name="Qi Y."/>
            <person name="Fu T."/>
            <person name="Tang G.D."/>
            <person name="Zhang D."/>
            <person name="Sun W.H."/>
            <person name="Liu D.K."/>
            <person name="Li Y."/>
            <person name="Chen G.Z."/>
            <person name="Liu X.D."/>
            <person name="Liao X.Y."/>
            <person name="Jiang Y.T."/>
            <person name="Yu X."/>
            <person name="Hao Y."/>
            <person name="Huang J."/>
            <person name="Zhao X.W."/>
            <person name="Ke S."/>
            <person name="Chen Y.Y."/>
            <person name="Wu W.L."/>
            <person name="Hsu J.L."/>
            <person name="Lin Y.F."/>
            <person name="Huang M.D."/>
            <person name="Li C.Y."/>
            <person name="Huang L."/>
            <person name="Wang Z.W."/>
            <person name="Zhao X."/>
            <person name="Zhong W.Y."/>
            <person name="Peng D.H."/>
            <person name="Ahmad S."/>
            <person name="Lan S."/>
            <person name="Zhang J.S."/>
            <person name="Tsai W.C."/>
            <person name="Van de Peer Y."/>
            <person name="Liu Z.J."/>
        </authorList>
    </citation>
    <scope>NUCLEOTIDE SEQUENCE</scope>
    <source>
        <strain evidence="1">CP</strain>
    </source>
</reference>
<name>A0AAV9FEX8_ACOCL</name>
<comment type="caution">
    <text evidence="1">The sequence shown here is derived from an EMBL/GenBank/DDBJ whole genome shotgun (WGS) entry which is preliminary data.</text>
</comment>
<dbReference type="AlphaFoldDB" id="A0AAV9FEX8"/>
<dbReference type="EMBL" id="JAUJYO010000002">
    <property type="protein sequence ID" value="KAK1323197.1"/>
    <property type="molecule type" value="Genomic_DNA"/>
</dbReference>
<organism evidence="1 2">
    <name type="scientific">Acorus calamus</name>
    <name type="common">Sweet flag</name>
    <dbReference type="NCBI Taxonomy" id="4465"/>
    <lineage>
        <taxon>Eukaryota</taxon>
        <taxon>Viridiplantae</taxon>
        <taxon>Streptophyta</taxon>
        <taxon>Embryophyta</taxon>
        <taxon>Tracheophyta</taxon>
        <taxon>Spermatophyta</taxon>
        <taxon>Magnoliopsida</taxon>
        <taxon>Liliopsida</taxon>
        <taxon>Acoraceae</taxon>
        <taxon>Acorus</taxon>
    </lineage>
</organism>
<dbReference type="Proteomes" id="UP001180020">
    <property type="component" value="Unassembled WGS sequence"/>
</dbReference>
<evidence type="ECO:0000313" key="2">
    <source>
        <dbReference type="Proteomes" id="UP001180020"/>
    </source>
</evidence>
<gene>
    <name evidence="1" type="ORF">QJS10_CPA02g00610</name>
</gene>
<evidence type="ECO:0000313" key="1">
    <source>
        <dbReference type="EMBL" id="KAK1323197.1"/>
    </source>
</evidence>